<dbReference type="Gene3D" id="3.30.1360.170">
    <property type="match status" value="2"/>
</dbReference>
<dbReference type="GO" id="GO:0050797">
    <property type="term" value="F:thymidylate synthase (FAD) activity"/>
    <property type="evidence" value="ECO:0007669"/>
    <property type="project" value="InterPro"/>
</dbReference>
<dbReference type="GO" id="GO:0070402">
    <property type="term" value="F:NADPH binding"/>
    <property type="evidence" value="ECO:0007669"/>
    <property type="project" value="TreeGrafter"/>
</dbReference>
<sequence length="299" mass="34364">MQNNQVFHGKVSEVRVIEHSRSSKSGTDLITFQLKYPRYIHAEFMTHRVFSRNASSSRAIPAKKLISQIREEPVFFAHVGLNEPGMQASDQVTADVLDKFRKEWQELANLTADYVERWTNEYNIHKQVANRVLEAFTNINVVVTSSQWDNFFELRNHPDAQPEIKDLAETMLRAMSASNPRIVDPKDLNDARAWHLPYVTMQERQAHPVHELIAMSAARCARVSYLTHDGQNPLLAKDLELYRRLVESRPLHASPLEHQAIATAFNYPSQNLTGGWMQHRTLLETAGSIDEMHRRMGVL</sequence>
<evidence type="ECO:0000313" key="1">
    <source>
        <dbReference type="EMBL" id="DAF93942.1"/>
    </source>
</evidence>
<dbReference type="EMBL" id="BK016090">
    <property type="protein sequence ID" value="DAF93963.1"/>
    <property type="molecule type" value="Genomic_DNA"/>
</dbReference>
<dbReference type="GO" id="GO:0004799">
    <property type="term" value="F:thymidylate synthase activity"/>
    <property type="evidence" value="ECO:0007669"/>
    <property type="project" value="TreeGrafter"/>
</dbReference>
<dbReference type="PROSITE" id="PS51331">
    <property type="entry name" value="THYX"/>
    <property type="match status" value="1"/>
</dbReference>
<dbReference type="EMBL" id="BK016090">
    <property type="protein sequence ID" value="DAF93942.1"/>
    <property type="molecule type" value="Genomic_DNA"/>
</dbReference>
<dbReference type="SUPFAM" id="SSF69796">
    <property type="entry name" value="Thymidylate synthase-complementing protein Thy1"/>
    <property type="match status" value="1"/>
</dbReference>
<dbReference type="GO" id="GO:0006231">
    <property type="term" value="P:dTMP biosynthetic process"/>
    <property type="evidence" value="ECO:0007669"/>
    <property type="project" value="InterPro"/>
</dbReference>
<dbReference type="Pfam" id="PF02511">
    <property type="entry name" value="Thy1"/>
    <property type="match status" value="1"/>
</dbReference>
<organism evidence="1">
    <name type="scientific">Myoviridae sp. ctu2j3</name>
    <dbReference type="NCBI Taxonomy" id="2825197"/>
    <lineage>
        <taxon>Viruses</taxon>
        <taxon>Duplodnaviria</taxon>
        <taxon>Heunggongvirae</taxon>
        <taxon>Uroviricota</taxon>
        <taxon>Caudoviricetes</taxon>
    </lineage>
</organism>
<dbReference type="PANTHER" id="PTHR34934:SF1">
    <property type="entry name" value="FLAVIN-DEPENDENT THYMIDYLATE SYNTHASE"/>
    <property type="match status" value="1"/>
</dbReference>
<name>A0A8S5UHU7_9CAUD</name>
<accession>A0A8S5UHU7</accession>
<dbReference type="InterPro" id="IPR003669">
    <property type="entry name" value="Thymidylate_synthase_ThyX"/>
</dbReference>
<dbReference type="PANTHER" id="PTHR34934">
    <property type="entry name" value="FLAVIN-DEPENDENT THYMIDYLATE SYNTHASE"/>
    <property type="match status" value="1"/>
</dbReference>
<reference evidence="1" key="1">
    <citation type="journal article" date="2021" name="Proc. Natl. Acad. Sci. U.S.A.">
        <title>A Catalog of Tens of Thousands of Viruses from Human Metagenomes Reveals Hidden Associations with Chronic Diseases.</title>
        <authorList>
            <person name="Tisza M.J."/>
            <person name="Buck C.B."/>
        </authorList>
    </citation>
    <scope>NUCLEOTIDE SEQUENCE</scope>
    <source>
        <strain evidence="1">Ctu2j3</strain>
    </source>
</reference>
<protein>
    <submittedName>
        <fullName evidence="1">Putative alternative thymidylate synthase</fullName>
    </submittedName>
</protein>
<dbReference type="InterPro" id="IPR036098">
    <property type="entry name" value="Thymidylate_synthase_ThyX_sf"/>
</dbReference>
<dbReference type="GO" id="GO:0050660">
    <property type="term" value="F:flavin adenine dinucleotide binding"/>
    <property type="evidence" value="ECO:0007669"/>
    <property type="project" value="InterPro"/>
</dbReference>
<proteinExistence type="predicted"/>